<evidence type="ECO:0000256" key="9">
    <source>
        <dbReference type="ARBA" id="ARBA00023136"/>
    </source>
</evidence>
<feature type="compositionally biased region" description="Basic and acidic residues" evidence="11">
    <location>
        <begin position="964"/>
        <end position="979"/>
    </location>
</feature>
<feature type="domain" description="Alkali metal cation/H+ antiporter Nha1 C-terminal" evidence="14">
    <location>
        <begin position="461"/>
        <end position="1092"/>
    </location>
</feature>
<feature type="compositionally biased region" description="Basic and acidic residues" evidence="11">
    <location>
        <begin position="636"/>
        <end position="652"/>
    </location>
</feature>
<evidence type="ECO:0000256" key="4">
    <source>
        <dbReference type="ARBA" id="ARBA00022449"/>
    </source>
</evidence>
<evidence type="ECO:0000313" key="15">
    <source>
        <dbReference type="EMBL" id="VEU23439.1"/>
    </source>
</evidence>
<organism evidence="15 16">
    <name type="scientific">Brettanomyces naardenensis</name>
    <name type="common">Yeast</name>
    <dbReference type="NCBI Taxonomy" id="13370"/>
    <lineage>
        <taxon>Eukaryota</taxon>
        <taxon>Fungi</taxon>
        <taxon>Dikarya</taxon>
        <taxon>Ascomycota</taxon>
        <taxon>Saccharomycotina</taxon>
        <taxon>Pichiomycetes</taxon>
        <taxon>Pichiales</taxon>
        <taxon>Pichiaceae</taxon>
        <taxon>Brettanomyces</taxon>
    </lineage>
</organism>
<evidence type="ECO:0000256" key="12">
    <source>
        <dbReference type="SAM" id="Phobius"/>
    </source>
</evidence>
<feature type="transmembrane region" description="Helical" evidence="12">
    <location>
        <begin position="413"/>
        <end position="438"/>
    </location>
</feature>
<feature type="transmembrane region" description="Helical" evidence="12">
    <location>
        <begin position="12"/>
        <end position="32"/>
    </location>
</feature>
<evidence type="ECO:0000313" key="16">
    <source>
        <dbReference type="Proteomes" id="UP000290900"/>
    </source>
</evidence>
<dbReference type="GO" id="GO:0015385">
    <property type="term" value="F:sodium:proton antiporter activity"/>
    <property type="evidence" value="ECO:0007669"/>
    <property type="project" value="InterPro"/>
</dbReference>
<dbReference type="EMBL" id="CAACVR010000045">
    <property type="protein sequence ID" value="VEU23439.1"/>
    <property type="molecule type" value="Genomic_DNA"/>
</dbReference>
<name>A0A448YR70_BRENA</name>
<feature type="compositionally biased region" description="Acidic residues" evidence="11">
    <location>
        <begin position="980"/>
        <end position="1004"/>
    </location>
</feature>
<proteinExistence type="inferred from homology"/>
<dbReference type="Proteomes" id="UP000290900">
    <property type="component" value="Unassembled WGS sequence"/>
</dbReference>
<dbReference type="Gene3D" id="1.20.1530.20">
    <property type="match status" value="1"/>
</dbReference>
<dbReference type="InterPro" id="IPR013928">
    <property type="entry name" value="Cation/H_antiporter_C"/>
</dbReference>
<dbReference type="InterPro" id="IPR004712">
    <property type="entry name" value="Na+/H+_antiporter_fungi"/>
</dbReference>
<evidence type="ECO:0000256" key="5">
    <source>
        <dbReference type="ARBA" id="ARBA00022692"/>
    </source>
</evidence>
<dbReference type="Pfam" id="PF00999">
    <property type="entry name" value="Na_H_Exchanger"/>
    <property type="match status" value="1"/>
</dbReference>
<feature type="compositionally biased region" description="Polar residues" evidence="11">
    <location>
        <begin position="1112"/>
        <end position="1124"/>
    </location>
</feature>
<dbReference type="GO" id="GO:0120029">
    <property type="term" value="P:proton export across plasma membrane"/>
    <property type="evidence" value="ECO:0007669"/>
    <property type="project" value="InterPro"/>
</dbReference>
<dbReference type="OrthoDB" id="5327978at2759"/>
<feature type="compositionally biased region" description="Low complexity" evidence="11">
    <location>
        <begin position="494"/>
        <end position="509"/>
    </location>
</feature>
<gene>
    <name evidence="15" type="ORF">BRENAR_LOCUS4169</name>
</gene>
<keyword evidence="3" id="KW-0813">Transport</keyword>
<dbReference type="GO" id="GO:0030007">
    <property type="term" value="P:intracellular potassium ion homeostasis"/>
    <property type="evidence" value="ECO:0007669"/>
    <property type="project" value="TreeGrafter"/>
</dbReference>
<feature type="compositionally biased region" description="Acidic residues" evidence="11">
    <location>
        <begin position="1018"/>
        <end position="1041"/>
    </location>
</feature>
<feature type="region of interest" description="Disordered" evidence="11">
    <location>
        <begin position="787"/>
        <end position="815"/>
    </location>
</feature>
<feature type="transmembrane region" description="Helical" evidence="12">
    <location>
        <begin position="245"/>
        <end position="262"/>
    </location>
</feature>
<dbReference type="FunFam" id="1.20.1530.20:FF:000015">
    <property type="entry name" value="Na(+)/H(+) antiporter 2"/>
    <property type="match status" value="1"/>
</dbReference>
<feature type="domain" description="Cation/H+ exchanger transmembrane" evidence="13">
    <location>
        <begin position="26"/>
        <end position="437"/>
    </location>
</feature>
<evidence type="ECO:0000256" key="7">
    <source>
        <dbReference type="ARBA" id="ARBA00023053"/>
    </source>
</evidence>
<dbReference type="PANTHER" id="PTHR31382">
    <property type="entry name" value="NA(+)/H(+) ANTIPORTER"/>
    <property type="match status" value="1"/>
</dbReference>
<evidence type="ECO:0000259" key="13">
    <source>
        <dbReference type="Pfam" id="PF00999"/>
    </source>
</evidence>
<keyword evidence="16" id="KW-1185">Reference proteome</keyword>
<dbReference type="InParanoid" id="A0A448YR70"/>
<feature type="compositionally biased region" description="Polar residues" evidence="11">
    <location>
        <begin position="613"/>
        <end position="628"/>
    </location>
</feature>
<evidence type="ECO:0000256" key="6">
    <source>
        <dbReference type="ARBA" id="ARBA00022989"/>
    </source>
</evidence>
<keyword evidence="9 12" id="KW-0472">Membrane</keyword>
<dbReference type="FunCoup" id="A0A448YR70">
    <property type="interactions" value="37"/>
</dbReference>
<evidence type="ECO:0000256" key="8">
    <source>
        <dbReference type="ARBA" id="ARBA00023065"/>
    </source>
</evidence>
<keyword evidence="10" id="KW-0739">Sodium transport</keyword>
<feature type="transmembrane region" description="Helical" evidence="12">
    <location>
        <begin position="100"/>
        <end position="125"/>
    </location>
</feature>
<dbReference type="InterPro" id="IPR006153">
    <property type="entry name" value="Cation/H_exchanger_TM"/>
</dbReference>
<feature type="region of interest" description="Disordered" evidence="11">
    <location>
        <begin position="601"/>
        <end position="652"/>
    </location>
</feature>
<dbReference type="Pfam" id="PF08619">
    <property type="entry name" value="Nha1_C"/>
    <property type="match status" value="1"/>
</dbReference>
<dbReference type="STRING" id="13370.A0A448YR70"/>
<feature type="transmembrane region" description="Helical" evidence="12">
    <location>
        <begin position="200"/>
        <end position="225"/>
    </location>
</feature>
<feature type="compositionally biased region" description="Basic and acidic residues" evidence="11">
    <location>
        <begin position="1005"/>
        <end position="1017"/>
    </location>
</feature>
<dbReference type="PANTHER" id="PTHR31382:SF4">
    <property type="entry name" value="NA(+)_H(+) ANTIPORTER"/>
    <property type="match status" value="1"/>
</dbReference>
<dbReference type="AlphaFoldDB" id="A0A448YR70"/>
<evidence type="ECO:0000256" key="10">
    <source>
        <dbReference type="ARBA" id="ARBA00023201"/>
    </source>
</evidence>
<dbReference type="GO" id="GO:0036376">
    <property type="term" value="P:sodium ion export across plasma membrane"/>
    <property type="evidence" value="ECO:0007669"/>
    <property type="project" value="InterPro"/>
</dbReference>
<keyword evidence="8" id="KW-0406">Ion transport</keyword>
<protein>
    <submittedName>
        <fullName evidence="15">DEKNAAC104498</fullName>
    </submittedName>
</protein>
<keyword evidence="5 12" id="KW-0812">Transmembrane</keyword>
<feature type="region of interest" description="Disordered" evidence="11">
    <location>
        <begin position="964"/>
        <end position="1130"/>
    </location>
</feature>
<dbReference type="GO" id="GO:0042391">
    <property type="term" value="P:regulation of membrane potential"/>
    <property type="evidence" value="ECO:0007669"/>
    <property type="project" value="InterPro"/>
</dbReference>
<comment type="similarity">
    <text evidence="2">Belongs to the fungal Na(+)/H(+) exchanger family.</text>
</comment>
<feature type="compositionally biased region" description="Basic and acidic residues" evidence="11">
    <location>
        <begin position="531"/>
        <end position="544"/>
    </location>
</feature>
<evidence type="ECO:0000256" key="2">
    <source>
        <dbReference type="ARBA" id="ARBA00005248"/>
    </source>
</evidence>
<dbReference type="GO" id="GO:0005886">
    <property type="term" value="C:plasma membrane"/>
    <property type="evidence" value="ECO:0007669"/>
    <property type="project" value="InterPro"/>
</dbReference>
<accession>A0A448YR70</accession>
<evidence type="ECO:0000256" key="1">
    <source>
        <dbReference type="ARBA" id="ARBA00004141"/>
    </source>
</evidence>
<reference evidence="15 16" key="1">
    <citation type="submission" date="2018-12" db="EMBL/GenBank/DDBJ databases">
        <authorList>
            <person name="Tiukova I."/>
            <person name="Dainat J."/>
        </authorList>
    </citation>
    <scope>NUCLEOTIDE SEQUENCE [LARGE SCALE GENOMIC DNA]</scope>
</reference>
<dbReference type="InterPro" id="IPR038770">
    <property type="entry name" value="Na+/solute_symporter_sf"/>
</dbReference>
<keyword evidence="7" id="KW-0915">Sodium</keyword>
<feature type="compositionally biased region" description="Basic and acidic residues" evidence="11">
    <location>
        <begin position="1068"/>
        <end position="1085"/>
    </location>
</feature>
<evidence type="ECO:0000256" key="11">
    <source>
        <dbReference type="SAM" id="MobiDB-lite"/>
    </source>
</evidence>
<keyword evidence="4" id="KW-0050">Antiport</keyword>
<keyword evidence="6 12" id="KW-1133">Transmembrane helix</keyword>
<feature type="compositionally biased region" description="Basic residues" evidence="11">
    <location>
        <begin position="510"/>
        <end position="530"/>
    </location>
</feature>
<sequence>MVWVVLSPTRAHVAYAVVAMFSIFFSLFSLFIKEKMYLGEAPLATLYGLIVGPHCLDWLNPLTWGNWMSITLEISRVLLCIEIVAVAVELPRKYILKHWWSVFLLLIPCMTAGFLVIGLFIWAILPGISFPEGLLISACITATDPVLAQAVVGKGKFAQRVPAHLRNLLNAESACNDGISVPFVYLALNLIVHAGNSKLIAKNFICITVLYECVFGCILGTTIGYVGRRLLKIAEQKHLIDAEPFLAFYIMLAILCAGFGSILGCDDLLASFCAGTAFAWDGWFTAKTEESHVSTVIDLLLNLSYFVYFGSIIPWQEFNDHWLGLDCWRLVCIAICVLACRRIPAVMTIKRFCPDINNWKEALFVGHFGPIGVGAVYTSIVAIAELEAESLHINEGPTMDYPDTHTYYRLIRIVWPCVSFLIVTSIIVHGTSVAVIVLGRHLQSMSFTLTFTRTETLGGGWTTRLPRKDKNGNSVLRHVDKDFEEEDLDEAELSDSSLQGVTARPAGLRRGAKRRRRRRRKVGAGRRKTKAEHEKSLNEKEPETLKLSLGPREEPLSPSETESSYSASSYSTYSSEEGPVANNAVESSGSLVSIASSQRLGMSEKGGLEEETNAVTTSSSEPSPQMSTKMHLAARGADHDEALQESGERGTIEEPVVFSNPHAKMITSIRGNPELMDKLRRNYEFTDEDLEPSYQDGEFRVPTRGYRDGNQLIIEDQHGEILHRLTNLHPDSDQESITSLSSLRSMASLQSLKRTFSKLGSKLGMSIPEHGEENEPDRSIGAMLHGAQSEPGEVLQSLEEAVDSSGRSDVSPPENRVVKTVTPDHPKHSLVQAAASAVGRKDKLRERIKSLRNDHPRRLHISEKLHGFRINDTIIIEDRDGNVVATYKINPKKDTFTRAKPDDLLTKALQAVGLARQEGAESDLEKNLKSSATLIPEANTIDDKRIEGKLRAFIKNPDKLRMTESDARKAARNYAAEHGEAEDEDYDDDDDDDAEDVEEEEIEDEEKKQREEERNEGVEEPEGLSESEGEEEAPEGFDDSGELDKPESSEDHDQRSGASSMTQEEERDERVAREAIEKQKEEDGARRRRREGSSARRLRRGTRRGVGGNGSPSKPGSRRNTITKQRPHND</sequence>
<feature type="compositionally biased region" description="Basic and acidic residues" evidence="11">
    <location>
        <begin position="1042"/>
        <end position="1055"/>
    </location>
</feature>
<feature type="region of interest" description="Disordered" evidence="11">
    <location>
        <begin position="488"/>
        <end position="582"/>
    </location>
</feature>
<comment type="subcellular location">
    <subcellularLocation>
        <location evidence="1">Membrane</location>
        <topology evidence="1">Multi-pass membrane protein</topology>
    </subcellularLocation>
</comment>
<evidence type="ECO:0000259" key="14">
    <source>
        <dbReference type="Pfam" id="PF08619"/>
    </source>
</evidence>
<feature type="compositionally biased region" description="Basic residues" evidence="11">
    <location>
        <begin position="1086"/>
        <end position="1103"/>
    </location>
</feature>
<evidence type="ECO:0000256" key="3">
    <source>
        <dbReference type="ARBA" id="ARBA00022448"/>
    </source>
</evidence>
<feature type="compositionally biased region" description="Low complexity" evidence="11">
    <location>
        <begin position="556"/>
        <end position="577"/>
    </location>
</feature>